<evidence type="ECO:0000313" key="2">
    <source>
        <dbReference type="Proteomes" id="UP000018201"/>
    </source>
</evidence>
<sequence>MRSGTGETPTPNHMSSNFAALDSLNSKTNAHISDAGAANAGVLPSDAANHQERLEKRLQAQLRDGTRSKNVKRLEDPIAKHLLRVAGNPAYRSEAPGRRHQGFEVLVFLNFTRRQDSLERIDSFFRTLMCF</sequence>
<keyword evidence="2" id="KW-1185">Reference proteome</keyword>
<reference evidence="1" key="1">
    <citation type="submission" date="2013-10" db="EMBL/GenBank/DDBJ databases">
        <title>Genomic analysis of the causative agents of coccidiosis in chickens.</title>
        <authorList>
            <person name="Reid A.J."/>
            <person name="Blake D."/>
            <person name="Billington K."/>
            <person name="Browne H."/>
            <person name="Dunn M."/>
            <person name="Hung S."/>
            <person name="Kawahara F."/>
            <person name="Miranda-Saavedra D."/>
            <person name="Mourier T."/>
            <person name="Nagra H."/>
            <person name="Otto T.D."/>
            <person name="Rawlings N."/>
            <person name="Sanchez A."/>
            <person name="Sanders M."/>
            <person name="Subramaniam C."/>
            <person name="Tay Y."/>
            <person name="Dear P."/>
            <person name="Doerig C."/>
            <person name="Gruber A."/>
            <person name="Parkinson J."/>
            <person name="Shirley M."/>
            <person name="Wan K.L."/>
            <person name="Berriman M."/>
            <person name="Tomley F."/>
            <person name="Pain A."/>
        </authorList>
    </citation>
    <scope>NUCLEOTIDE SEQUENCE [LARGE SCALE GENOMIC DNA]</scope>
    <source>
        <strain evidence="1">Houghton</strain>
    </source>
</reference>
<organism evidence="1 2">
    <name type="scientific">Eimeria praecox</name>
    <dbReference type="NCBI Taxonomy" id="51316"/>
    <lineage>
        <taxon>Eukaryota</taxon>
        <taxon>Sar</taxon>
        <taxon>Alveolata</taxon>
        <taxon>Apicomplexa</taxon>
        <taxon>Conoidasida</taxon>
        <taxon>Coccidia</taxon>
        <taxon>Eucoccidiorida</taxon>
        <taxon>Eimeriorina</taxon>
        <taxon>Eimeriidae</taxon>
        <taxon>Eimeria</taxon>
    </lineage>
</organism>
<dbReference type="OrthoDB" id="270651at2759"/>
<reference evidence="1" key="2">
    <citation type="submission" date="2013-10" db="EMBL/GenBank/DDBJ databases">
        <authorList>
            <person name="Aslett M."/>
        </authorList>
    </citation>
    <scope>NUCLEOTIDE SEQUENCE [LARGE SCALE GENOMIC DNA]</scope>
    <source>
        <strain evidence="1">Houghton</strain>
    </source>
</reference>
<gene>
    <name evidence="1" type="ORF">EPH_0014370</name>
</gene>
<dbReference type="AlphaFoldDB" id="U6GZV1"/>
<protein>
    <submittedName>
        <fullName evidence="1">Uncharacterized protein</fullName>
    </submittedName>
</protein>
<dbReference type="EMBL" id="HG693412">
    <property type="protein sequence ID" value="CDI85127.1"/>
    <property type="molecule type" value="Genomic_DNA"/>
</dbReference>
<accession>U6GZV1</accession>
<dbReference type="VEuPathDB" id="ToxoDB:EPH_0014370"/>
<proteinExistence type="predicted"/>
<dbReference type="Proteomes" id="UP000018201">
    <property type="component" value="Unassembled WGS sequence"/>
</dbReference>
<evidence type="ECO:0000313" key="1">
    <source>
        <dbReference type="EMBL" id="CDI85127.1"/>
    </source>
</evidence>
<name>U6GZV1_9EIME</name>